<feature type="chain" id="PRO_5040384132" description="Phytocyanin domain-containing protein" evidence="4">
    <location>
        <begin position="22"/>
        <end position="277"/>
    </location>
</feature>
<sequence>MRTTMAVVMAVFLAAFTVAVGGEVYKVGGSAGWTNIGHVDYKTWASTKTFRVGDTIVFEYNKDFHNVARVTYTEFLTCKGSAAPYATFTSGNDSFRIKYPGHYYFICTIPGHCEAGEKVDIRVPVAGRHSTLPSSSAPIQPLPFPYPPPSVPSLSPVKHSPIKSPSPAMSQSTSPAPSKFPSAAPSKSPSAAPPKSPLPMPSQSPSPPPSQSPSAAASKSPLPAPSVPRKSSPSSPASPSPVVSPAPTKNSASQFVGKVKLWSTLMAVFFSLIGFSF</sequence>
<feature type="region of interest" description="Disordered" evidence="3">
    <location>
        <begin position="150"/>
        <end position="251"/>
    </location>
</feature>
<keyword evidence="1" id="KW-0479">Metal-binding</keyword>
<feature type="signal peptide" evidence="4">
    <location>
        <begin position="1"/>
        <end position="21"/>
    </location>
</feature>
<keyword evidence="2" id="KW-0325">Glycoprotein</keyword>
<evidence type="ECO:0000259" key="5">
    <source>
        <dbReference type="PROSITE" id="PS51485"/>
    </source>
</evidence>
<protein>
    <recommendedName>
        <fullName evidence="5">Phytocyanin domain-containing protein</fullName>
    </recommendedName>
</protein>
<dbReference type="PANTHER" id="PTHR33021:SF339">
    <property type="entry name" value="OS07G0570600 PROTEIN"/>
    <property type="match status" value="1"/>
</dbReference>
<dbReference type="GO" id="GO:0046872">
    <property type="term" value="F:metal ion binding"/>
    <property type="evidence" value="ECO:0007669"/>
    <property type="project" value="UniProtKB-KW"/>
</dbReference>
<evidence type="ECO:0000313" key="7">
    <source>
        <dbReference type="Proteomes" id="UP000235145"/>
    </source>
</evidence>
<feature type="compositionally biased region" description="Pro residues" evidence="3">
    <location>
        <begin position="191"/>
        <end position="211"/>
    </location>
</feature>
<gene>
    <name evidence="6" type="ORF">LSAT_V11C500296810</name>
</gene>
<feature type="domain" description="Phytocyanin" evidence="5">
    <location>
        <begin position="23"/>
        <end position="125"/>
    </location>
</feature>
<name>A0A9R1VL84_LACSA</name>
<dbReference type="AlphaFoldDB" id="A0A9R1VL84"/>
<dbReference type="Gramene" id="rna-gnl|WGS:NBSK|LSAT_5X188020_mrna">
    <property type="protein sequence ID" value="cds-PLY81467.1"/>
    <property type="gene ID" value="gene-LSAT_5X188020"/>
</dbReference>
<feature type="compositionally biased region" description="Low complexity" evidence="3">
    <location>
        <begin position="174"/>
        <end position="190"/>
    </location>
</feature>
<dbReference type="FunFam" id="2.60.40.420:FF:000003">
    <property type="entry name" value="Blue copper"/>
    <property type="match status" value="1"/>
</dbReference>
<reference evidence="6 7" key="1">
    <citation type="journal article" date="2017" name="Nat. Commun.">
        <title>Genome assembly with in vitro proximity ligation data and whole-genome triplication in lettuce.</title>
        <authorList>
            <person name="Reyes-Chin-Wo S."/>
            <person name="Wang Z."/>
            <person name="Yang X."/>
            <person name="Kozik A."/>
            <person name="Arikit S."/>
            <person name="Song C."/>
            <person name="Xia L."/>
            <person name="Froenicke L."/>
            <person name="Lavelle D.O."/>
            <person name="Truco M.J."/>
            <person name="Xia R."/>
            <person name="Zhu S."/>
            <person name="Xu C."/>
            <person name="Xu H."/>
            <person name="Xu X."/>
            <person name="Cox K."/>
            <person name="Korf I."/>
            <person name="Meyers B.C."/>
            <person name="Michelmore R.W."/>
        </authorList>
    </citation>
    <scope>NUCLEOTIDE SEQUENCE [LARGE SCALE GENOMIC DNA]</scope>
    <source>
        <strain evidence="7">cv. Salinas</strain>
        <tissue evidence="6">Seedlings</tissue>
    </source>
</reference>
<accession>A0A9R1VL84</accession>
<dbReference type="Pfam" id="PF02298">
    <property type="entry name" value="Cu_bind_like"/>
    <property type="match status" value="1"/>
</dbReference>
<dbReference type="SUPFAM" id="SSF49503">
    <property type="entry name" value="Cupredoxins"/>
    <property type="match status" value="1"/>
</dbReference>
<dbReference type="Gene3D" id="2.60.40.420">
    <property type="entry name" value="Cupredoxins - blue copper proteins"/>
    <property type="match status" value="1"/>
</dbReference>
<keyword evidence="4" id="KW-0732">Signal</keyword>
<evidence type="ECO:0000256" key="4">
    <source>
        <dbReference type="SAM" id="SignalP"/>
    </source>
</evidence>
<proteinExistence type="predicted"/>
<evidence type="ECO:0000256" key="3">
    <source>
        <dbReference type="SAM" id="MobiDB-lite"/>
    </source>
</evidence>
<dbReference type="Proteomes" id="UP000235145">
    <property type="component" value="Unassembled WGS sequence"/>
</dbReference>
<evidence type="ECO:0000313" key="6">
    <source>
        <dbReference type="EMBL" id="KAJ0207344.1"/>
    </source>
</evidence>
<dbReference type="InterPro" id="IPR039391">
    <property type="entry name" value="Phytocyanin-like"/>
</dbReference>
<dbReference type="EMBL" id="NBSK02000005">
    <property type="protein sequence ID" value="KAJ0207344.1"/>
    <property type="molecule type" value="Genomic_DNA"/>
</dbReference>
<evidence type="ECO:0000256" key="1">
    <source>
        <dbReference type="ARBA" id="ARBA00022723"/>
    </source>
</evidence>
<dbReference type="GO" id="GO:0005886">
    <property type="term" value="C:plasma membrane"/>
    <property type="evidence" value="ECO:0000318"/>
    <property type="project" value="GO_Central"/>
</dbReference>
<dbReference type="InterPro" id="IPR003245">
    <property type="entry name" value="Phytocyanin_dom"/>
</dbReference>
<organism evidence="6 7">
    <name type="scientific">Lactuca sativa</name>
    <name type="common">Garden lettuce</name>
    <dbReference type="NCBI Taxonomy" id="4236"/>
    <lineage>
        <taxon>Eukaryota</taxon>
        <taxon>Viridiplantae</taxon>
        <taxon>Streptophyta</taxon>
        <taxon>Embryophyta</taxon>
        <taxon>Tracheophyta</taxon>
        <taxon>Spermatophyta</taxon>
        <taxon>Magnoliopsida</taxon>
        <taxon>eudicotyledons</taxon>
        <taxon>Gunneridae</taxon>
        <taxon>Pentapetalae</taxon>
        <taxon>asterids</taxon>
        <taxon>campanulids</taxon>
        <taxon>Asterales</taxon>
        <taxon>Asteraceae</taxon>
        <taxon>Cichorioideae</taxon>
        <taxon>Cichorieae</taxon>
        <taxon>Lactucinae</taxon>
        <taxon>Lactuca</taxon>
    </lineage>
</organism>
<feature type="compositionally biased region" description="Low complexity" evidence="3">
    <location>
        <begin position="212"/>
        <end position="235"/>
    </location>
</feature>
<dbReference type="PROSITE" id="PS51485">
    <property type="entry name" value="PHYTOCYANIN"/>
    <property type="match status" value="1"/>
</dbReference>
<comment type="caution">
    <text evidence="6">The sequence shown here is derived from an EMBL/GenBank/DDBJ whole genome shotgun (WGS) entry which is preliminary data.</text>
</comment>
<dbReference type="InterPro" id="IPR008972">
    <property type="entry name" value="Cupredoxin"/>
</dbReference>
<dbReference type="GO" id="GO:0009055">
    <property type="term" value="F:electron transfer activity"/>
    <property type="evidence" value="ECO:0007669"/>
    <property type="project" value="InterPro"/>
</dbReference>
<evidence type="ECO:0000256" key="2">
    <source>
        <dbReference type="ARBA" id="ARBA00023180"/>
    </source>
</evidence>
<keyword evidence="7" id="KW-1185">Reference proteome</keyword>
<dbReference type="PANTHER" id="PTHR33021">
    <property type="entry name" value="BLUE COPPER PROTEIN"/>
    <property type="match status" value="1"/>
</dbReference>